<keyword evidence="6" id="KW-0378">Hydrolase</keyword>
<dbReference type="PANTHER" id="PTHR10150:SF0">
    <property type="entry name" value="DNA REPAIR ENDONUCLEASE XPF"/>
    <property type="match status" value="1"/>
</dbReference>
<keyword evidence="8" id="KW-0234">DNA repair</keyword>
<keyword evidence="3" id="KW-0540">Nuclease</keyword>
<protein>
    <recommendedName>
        <fullName evidence="11">ERCC4 domain-containing protein</fullName>
    </recommendedName>
</protein>
<keyword evidence="4" id="KW-0255">Endonuclease</keyword>
<dbReference type="SUPFAM" id="SSF47781">
    <property type="entry name" value="RuvA domain 2-like"/>
    <property type="match status" value="1"/>
</dbReference>
<organism evidence="12 13">
    <name type="scientific">Calocera viscosa (strain TUFC12733)</name>
    <dbReference type="NCBI Taxonomy" id="1330018"/>
    <lineage>
        <taxon>Eukaryota</taxon>
        <taxon>Fungi</taxon>
        <taxon>Dikarya</taxon>
        <taxon>Basidiomycota</taxon>
        <taxon>Agaricomycotina</taxon>
        <taxon>Dacrymycetes</taxon>
        <taxon>Dacrymycetales</taxon>
        <taxon>Dacrymycetaceae</taxon>
        <taxon>Calocera</taxon>
    </lineage>
</organism>
<dbReference type="Gene3D" id="3.40.50.10130">
    <property type="match status" value="1"/>
</dbReference>
<evidence type="ECO:0000256" key="9">
    <source>
        <dbReference type="ARBA" id="ARBA00023242"/>
    </source>
</evidence>
<dbReference type="GO" id="GO:0000712">
    <property type="term" value="P:resolution of meiotic recombination intermediates"/>
    <property type="evidence" value="ECO:0007669"/>
    <property type="project" value="TreeGrafter"/>
</dbReference>
<dbReference type="EMBL" id="KV417295">
    <property type="protein sequence ID" value="KZO94381.1"/>
    <property type="molecule type" value="Genomic_DNA"/>
</dbReference>
<evidence type="ECO:0000256" key="2">
    <source>
        <dbReference type="ARBA" id="ARBA00010015"/>
    </source>
</evidence>
<dbReference type="GO" id="GO:1901255">
    <property type="term" value="P:nucleotide-excision repair involved in interstrand cross-link repair"/>
    <property type="evidence" value="ECO:0007669"/>
    <property type="project" value="TreeGrafter"/>
</dbReference>
<dbReference type="GO" id="GO:0000724">
    <property type="term" value="P:double-strand break repair via homologous recombination"/>
    <property type="evidence" value="ECO:0007669"/>
    <property type="project" value="TreeGrafter"/>
</dbReference>
<dbReference type="Gene3D" id="1.10.150.20">
    <property type="entry name" value="5' to 3' exonuclease, C-terminal subdomain"/>
    <property type="match status" value="1"/>
</dbReference>
<evidence type="ECO:0000256" key="8">
    <source>
        <dbReference type="ARBA" id="ARBA00023204"/>
    </source>
</evidence>
<dbReference type="FunFam" id="3.40.50.10130:FF:000002">
    <property type="entry name" value="DNA repair endonuclease XPF"/>
    <property type="match status" value="1"/>
</dbReference>
<dbReference type="STRING" id="1330018.A0A167K8H8"/>
<dbReference type="SUPFAM" id="SSF52980">
    <property type="entry name" value="Restriction endonuclease-like"/>
    <property type="match status" value="1"/>
</dbReference>
<evidence type="ECO:0000256" key="10">
    <source>
        <dbReference type="SAM" id="MobiDB-lite"/>
    </source>
</evidence>
<evidence type="ECO:0000313" key="12">
    <source>
        <dbReference type="EMBL" id="KZO94381.1"/>
    </source>
</evidence>
<feature type="domain" description="ERCC4" evidence="11">
    <location>
        <begin position="743"/>
        <end position="823"/>
    </location>
</feature>
<dbReference type="InterPro" id="IPR010994">
    <property type="entry name" value="RuvA_2-like"/>
</dbReference>
<gene>
    <name evidence="12" type="ORF">CALVIDRAFT_224105</name>
</gene>
<comment type="similarity">
    <text evidence="2">Belongs to the XPF family.</text>
</comment>
<keyword evidence="9" id="KW-0539">Nucleus</keyword>
<dbReference type="SMART" id="SM00891">
    <property type="entry name" value="ERCC4"/>
    <property type="match status" value="1"/>
</dbReference>
<evidence type="ECO:0000256" key="7">
    <source>
        <dbReference type="ARBA" id="ARBA00023125"/>
    </source>
</evidence>
<evidence type="ECO:0000256" key="1">
    <source>
        <dbReference type="ARBA" id="ARBA00004123"/>
    </source>
</evidence>
<dbReference type="Pfam" id="PF02732">
    <property type="entry name" value="ERCC4"/>
    <property type="match status" value="1"/>
</dbReference>
<evidence type="ECO:0000256" key="3">
    <source>
        <dbReference type="ARBA" id="ARBA00022722"/>
    </source>
</evidence>
<dbReference type="GO" id="GO:0000110">
    <property type="term" value="C:nucleotide-excision repair factor 1 complex"/>
    <property type="evidence" value="ECO:0007669"/>
    <property type="project" value="TreeGrafter"/>
</dbReference>
<name>A0A167K8H8_CALVF</name>
<accession>A0A167K8H8</accession>
<comment type="subcellular location">
    <subcellularLocation>
        <location evidence="1">Nucleus</location>
    </subcellularLocation>
</comment>
<evidence type="ECO:0000256" key="6">
    <source>
        <dbReference type="ARBA" id="ARBA00022801"/>
    </source>
</evidence>
<evidence type="ECO:0000313" key="13">
    <source>
        <dbReference type="Proteomes" id="UP000076738"/>
    </source>
</evidence>
<dbReference type="CDD" id="cd20078">
    <property type="entry name" value="XPF_nuclease_XPF_euk"/>
    <property type="match status" value="1"/>
</dbReference>
<keyword evidence="5" id="KW-0227">DNA damage</keyword>
<dbReference type="Proteomes" id="UP000076738">
    <property type="component" value="Unassembled WGS sequence"/>
</dbReference>
<feature type="region of interest" description="Disordered" evidence="10">
    <location>
        <begin position="492"/>
        <end position="520"/>
    </location>
</feature>
<evidence type="ECO:0000256" key="4">
    <source>
        <dbReference type="ARBA" id="ARBA00022759"/>
    </source>
</evidence>
<dbReference type="GO" id="GO:0000014">
    <property type="term" value="F:single-stranded DNA endodeoxyribonuclease activity"/>
    <property type="evidence" value="ECO:0007669"/>
    <property type="project" value="TreeGrafter"/>
</dbReference>
<proteinExistence type="inferred from homology"/>
<dbReference type="InterPro" id="IPR047520">
    <property type="entry name" value="XPF_nuclease"/>
</dbReference>
<dbReference type="GO" id="GO:0003684">
    <property type="term" value="F:damaged DNA binding"/>
    <property type="evidence" value="ECO:0007669"/>
    <property type="project" value="TreeGrafter"/>
</dbReference>
<dbReference type="GO" id="GO:0003697">
    <property type="term" value="F:single-stranded DNA binding"/>
    <property type="evidence" value="ECO:0007669"/>
    <property type="project" value="TreeGrafter"/>
</dbReference>
<evidence type="ECO:0000256" key="5">
    <source>
        <dbReference type="ARBA" id="ARBA00022763"/>
    </source>
</evidence>
<reference evidence="12 13" key="1">
    <citation type="journal article" date="2016" name="Mol. Biol. Evol.">
        <title>Comparative Genomics of Early-Diverging Mushroom-Forming Fungi Provides Insights into the Origins of Lignocellulose Decay Capabilities.</title>
        <authorList>
            <person name="Nagy L.G."/>
            <person name="Riley R."/>
            <person name="Tritt A."/>
            <person name="Adam C."/>
            <person name="Daum C."/>
            <person name="Floudas D."/>
            <person name="Sun H."/>
            <person name="Yadav J.S."/>
            <person name="Pangilinan J."/>
            <person name="Larsson K.H."/>
            <person name="Matsuura K."/>
            <person name="Barry K."/>
            <person name="Labutti K."/>
            <person name="Kuo R."/>
            <person name="Ohm R.A."/>
            <person name="Bhattacharya S.S."/>
            <person name="Shirouzu T."/>
            <person name="Yoshinaga Y."/>
            <person name="Martin F.M."/>
            <person name="Grigoriev I.V."/>
            <person name="Hibbett D.S."/>
        </authorList>
    </citation>
    <scope>NUCLEOTIDE SEQUENCE [LARGE SCALE GENOMIC DNA]</scope>
    <source>
        <strain evidence="12 13">TUFC12733</strain>
    </source>
</reference>
<dbReference type="AlphaFoldDB" id="A0A167K8H8"/>
<keyword evidence="7" id="KW-0238">DNA-binding</keyword>
<dbReference type="OrthoDB" id="361020at2759"/>
<dbReference type="PANTHER" id="PTHR10150">
    <property type="entry name" value="DNA REPAIR ENDONUCLEASE XPF"/>
    <property type="match status" value="1"/>
</dbReference>
<dbReference type="InterPro" id="IPR011335">
    <property type="entry name" value="Restrct_endonuc-II-like"/>
</dbReference>
<keyword evidence="13" id="KW-1185">Reference proteome</keyword>
<sequence length="987" mass="111065">MTTLLPFQKHIIEEVHSPLSSDLLILARGLGLRKLLCTLLKIYDAPSSLVLLVGASPEEEAGIGEELGVMGVRRPGLRTVDYEMGRAERRELYKQGGLISVTSRILVVDLLQKDIPVDVITGMVIMHAEKVSATSTESFIVRLYRESNQAGFLKAFSDDPEHFTYGFSPLRAVMKELRVQSVRLYPRFHEIVQESLSRRMADVVEVYQPLSESMVEIHRCIVECMEATLGEIKRSHSTLDLDDLNVENAYFKNFDYVIRKQLDTVWHRVGPRTNQLVKDLAELRRLLKFLLSYPPITFLKYLESIIASNTVTESGAARQHQSPWLYMDAASNMLTAARARCYVMQRKASDKAFAAVARHAGGEEDEWDVLDEWEGLQGRERKGPKWLPEGMTPVYEELPKWDLLRKILQEIEETIVQNPYPPNAPGTNLVLVMVHDNKTCALLREYLTSLNASGTVDPDRPPGARMLDAHLRDYIFWKGRGLRHTMQAKGEMAKSLSGGGSLKRVAPGAEEAKKDGEGEVSEALLKKDKLRERAMQQRRRMRGGKVPEPVGRSLLRGGAAAEEVKMEEEAVELNSFIETTHASPPPLTLNTMSEEDVIELVDRIDSESFDQDFGIVPDEQIVLIRPYGDDSDDMLLSELQPRWIVMYEPDQSFIRRVEVYRSSHPGLAVRVYFMVYELTSEDYMYLAQQRREKDAFAKLIEERGSMLNPILEAPTRAGSGDLIKTISSRIAGGGKVVNSEPTRIIVDMREFRSSLPSLLHAVNIQIIPATLTVGDYVLTPDICVERKSVPDLVQSFNSGRLYTQCELMSVHYKQPILLIEFEQDKSFSLQTISETRAPVKSAKPNQPVEFNASDTSTIQSKLVLLTLAFPRLRIIWSSSPFATAKIFPDLKMNHPEPDPLRAVQIGAEEGVATMVEGGWNTQAEDLLRCFPGITSKNVRYVMGKVGSVRDLCELSREEMESLLGTEGGKQCYAFVNRGTRKATRQAA</sequence>
<dbReference type="InterPro" id="IPR006166">
    <property type="entry name" value="ERCC4_domain"/>
</dbReference>
<evidence type="ECO:0000259" key="11">
    <source>
        <dbReference type="SMART" id="SM00891"/>
    </source>
</evidence>